<feature type="domain" description="Amino acid transporter transmembrane" evidence="6">
    <location>
        <begin position="87"/>
        <end position="480"/>
    </location>
</feature>
<keyword evidence="8" id="KW-1185">Reference proteome</keyword>
<comment type="caution">
    <text evidence="7">The sequence shown here is derived from an EMBL/GenBank/DDBJ whole genome shotgun (WGS) entry which is preliminary data.</text>
</comment>
<evidence type="ECO:0000256" key="2">
    <source>
        <dbReference type="ARBA" id="ARBA00022692"/>
    </source>
</evidence>
<evidence type="ECO:0000313" key="8">
    <source>
        <dbReference type="Proteomes" id="UP000283509"/>
    </source>
</evidence>
<evidence type="ECO:0000313" key="7">
    <source>
        <dbReference type="EMBL" id="ROT85314.1"/>
    </source>
</evidence>
<sequence>MSEIHIPENDDPDGVVIATVATRAARSRERSASARNHHHEPVVGLVTPRLYEQDTEELLPNDELAEDVDQDLFMSCQLTSSFGEEKGITWYKAMFLIVNAALGAGLLNFPRAFHEAGGIVSGNLVHIIFTSFALGSLIIIARCASERNCKTYQELILHMCSPGWNVVASVCISIYCFVTCITFIIIIGDQFDRAFASFIGSDFCHSWYLNRKFTMTISSLLLIFPCCFKRIDGLRFMSYVGVLAIWYLMAVIVAEFYTKNYPKGPVLYYDLEWSQIFNVVPTICFGYQCHVSSVPIYSCLKQRDSQTFTKACVSAVFVCLVVYTISANYGYLTFGSLVNADVLLSYDALEPQVLIADILLAVKSWTTYPILLFCVREAIGDLYVQMRSLSPAEASVKEPLRRKVIAVFLWAASILFAVFTPNINIVVKLLGSLAAIFIFVFPGMCMVQLVLADMEINGTASRRRNVTLFLVAAAYIVVGMFAFGLAFTLGIQHILHPDSVVPICK</sequence>
<reference evidence="7 8" key="2">
    <citation type="submission" date="2019-01" db="EMBL/GenBank/DDBJ databases">
        <title>The decoding of complex shrimp genome reveals the adaptation for benthos swimmer, frequently molting mechanism and breeding impact on genome.</title>
        <authorList>
            <person name="Sun Y."/>
            <person name="Gao Y."/>
            <person name="Yu Y."/>
        </authorList>
    </citation>
    <scope>NUCLEOTIDE SEQUENCE [LARGE SCALE GENOMIC DNA]</scope>
    <source>
        <tissue evidence="7">Muscle</tissue>
    </source>
</reference>
<dbReference type="EMBL" id="QCYY01000317">
    <property type="protein sequence ID" value="ROT85314.1"/>
    <property type="molecule type" value="Genomic_DNA"/>
</dbReference>
<dbReference type="GO" id="GO:0016020">
    <property type="term" value="C:membrane"/>
    <property type="evidence" value="ECO:0007669"/>
    <property type="project" value="UniProtKB-SubCell"/>
</dbReference>
<gene>
    <name evidence="7" type="ORF">C7M84_017117</name>
</gene>
<proteinExistence type="predicted"/>
<dbReference type="InterPro" id="IPR013057">
    <property type="entry name" value="AA_transpt_TM"/>
</dbReference>
<name>A0A3R7MT75_PENVA</name>
<dbReference type="PANTHER" id="PTHR22950:SF652">
    <property type="entry name" value="TRANSMEMBRANE AMINO ACID TRANSPORTER FAMILY PROTEIN"/>
    <property type="match status" value="1"/>
</dbReference>
<feature type="transmembrane region" description="Helical" evidence="5">
    <location>
        <begin position="404"/>
        <end position="423"/>
    </location>
</feature>
<feature type="transmembrane region" description="Helical" evidence="5">
    <location>
        <begin position="124"/>
        <end position="144"/>
    </location>
</feature>
<keyword evidence="2 5" id="KW-0812">Transmembrane</keyword>
<evidence type="ECO:0000256" key="3">
    <source>
        <dbReference type="ARBA" id="ARBA00022989"/>
    </source>
</evidence>
<feature type="transmembrane region" description="Helical" evidence="5">
    <location>
        <begin position="90"/>
        <end position="109"/>
    </location>
</feature>
<feature type="transmembrane region" description="Helical" evidence="5">
    <location>
        <begin position="207"/>
        <end position="224"/>
    </location>
</feature>
<keyword evidence="4 5" id="KW-0472">Membrane</keyword>
<evidence type="ECO:0000256" key="4">
    <source>
        <dbReference type="ARBA" id="ARBA00023136"/>
    </source>
</evidence>
<keyword evidence="3 5" id="KW-1133">Transmembrane helix</keyword>
<dbReference type="OrthoDB" id="438545at2759"/>
<dbReference type="GO" id="GO:0015179">
    <property type="term" value="F:L-amino acid transmembrane transporter activity"/>
    <property type="evidence" value="ECO:0007669"/>
    <property type="project" value="TreeGrafter"/>
</dbReference>
<evidence type="ECO:0000256" key="1">
    <source>
        <dbReference type="ARBA" id="ARBA00004141"/>
    </source>
</evidence>
<feature type="transmembrane region" description="Helical" evidence="5">
    <location>
        <begin position="276"/>
        <end position="300"/>
    </location>
</feature>
<dbReference type="AlphaFoldDB" id="A0A3R7MT75"/>
<feature type="transmembrane region" description="Helical" evidence="5">
    <location>
        <begin position="236"/>
        <end position="256"/>
    </location>
</feature>
<dbReference type="Pfam" id="PF01490">
    <property type="entry name" value="Aa_trans"/>
    <property type="match status" value="1"/>
</dbReference>
<feature type="transmembrane region" description="Helical" evidence="5">
    <location>
        <begin position="429"/>
        <end position="454"/>
    </location>
</feature>
<reference evidence="7 8" key="1">
    <citation type="submission" date="2018-04" db="EMBL/GenBank/DDBJ databases">
        <authorList>
            <person name="Zhang X."/>
            <person name="Yuan J."/>
            <person name="Li F."/>
            <person name="Xiang J."/>
        </authorList>
    </citation>
    <scope>NUCLEOTIDE SEQUENCE [LARGE SCALE GENOMIC DNA]</scope>
    <source>
        <tissue evidence="7">Muscle</tissue>
    </source>
</reference>
<feature type="transmembrane region" description="Helical" evidence="5">
    <location>
        <begin position="352"/>
        <end position="375"/>
    </location>
</feature>
<feature type="transmembrane region" description="Helical" evidence="5">
    <location>
        <begin position="164"/>
        <end position="187"/>
    </location>
</feature>
<dbReference type="PANTHER" id="PTHR22950">
    <property type="entry name" value="AMINO ACID TRANSPORTER"/>
    <property type="match status" value="1"/>
</dbReference>
<feature type="transmembrane region" description="Helical" evidence="5">
    <location>
        <begin position="312"/>
        <end position="332"/>
    </location>
</feature>
<accession>A0A3R7MT75</accession>
<dbReference type="STRING" id="6689.A0A3R7MT75"/>
<organism evidence="7 8">
    <name type="scientific">Penaeus vannamei</name>
    <name type="common">Whiteleg shrimp</name>
    <name type="synonym">Litopenaeus vannamei</name>
    <dbReference type="NCBI Taxonomy" id="6689"/>
    <lineage>
        <taxon>Eukaryota</taxon>
        <taxon>Metazoa</taxon>
        <taxon>Ecdysozoa</taxon>
        <taxon>Arthropoda</taxon>
        <taxon>Crustacea</taxon>
        <taxon>Multicrustacea</taxon>
        <taxon>Malacostraca</taxon>
        <taxon>Eumalacostraca</taxon>
        <taxon>Eucarida</taxon>
        <taxon>Decapoda</taxon>
        <taxon>Dendrobranchiata</taxon>
        <taxon>Penaeoidea</taxon>
        <taxon>Penaeidae</taxon>
        <taxon>Penaeus</taxon>
    </lineage>
</organism>
<evidence type="ECO:0000256" key="5">
    <source>
        <dbReference type="SAM" id="Phobius"/>
    </source>
</evidence>
<feature type="transmembrane region" description="Helical" evidence="5">
    <location>
        <begin position="466"/>
        <end position="491"/>
    </location>
</feature>
<dbReference type="Proteomes" id="UP000283509">
    <property type="component" value="Unassembled WGS sequence"/>
</dbReference>
<comment type="subcellular location">
    <subcellularLocation>
        <location evidence="1">Membrane</location>
        <topology evidence="1">Multi-pass membrane protein</topology>
    </subcellularLocation>
</comment>
<protein>
    <recommendedName>
        <fullName evidence="6">Amino acid transporter transmembrane domain-containing protein</fullName>
    </recommendedName>
</protein>
<evidence type="ECO:0000259" key="6">
    <source>
        <dbReference type="Pfam" id="PF01490"/>
    </source>
</evidence>